<evidence type="ECO:0008006" key="4">
    <source>
        <dbReference type="Google" id="ProtNLM"/>
    </source>
</evidence>
<protein>
    <recommendedName>
        <fullName evidence="4">DUF3306 domain-containing protein</fullName>
    </recommendedName>
</protein>
<name>A0A1M4XKI2_9GAMM</name>
<dbReference type="OrthoDB" id="5609487at2"/>
<feature type="compositionally biased region" description="Acidic residues" evidence="1">
    <location>
        <begin position="142"/>
        <end position="151"/>
    </location>
</feature>
<reference evidence="2 3" key="1">
    <citation type="submission" date="2016-11" db="EMBL/GenBank/DDBJ databases">
        <authorList>
            <person name="Jaros S."/>
            <person name="Januszkiewicz K."/>
            <person name="Wedrychowicz H."/>
        </authorList>
    </citation>
    <scope>NUCLEOTIDE SEQUENCE [LARGE SCALE GENOMIC DNA]</scope>
    <source>
        <strain evidence="2 3">DSM 19980</strain>
    </source>
</reference>
<gene>
    <name evidence="2" type="ORF">SAMN02745148_01493</name>
</gene>
<keyword evidence="3" id="KW-1185">Reference proteome</keyword>
<feature type="region of interest" description="Disordered" evidence="1">
    <location>
        <begin position="142"/>
        <end position="188"/>
    </location>
</feature>
<evidence type="ECO:0000313" key="3">
    <source>
        <dbReference type="Proteomes" id="UP000184346"/>
    </source>
</evidence>
<dbReference type="RefSeq" id="WP_072821303.1">
    <property type="nucleotide sequence ID" value="NZ_FQUJ01000005.1"/>
</dbReference>
<accession>A0A1M4XKI2</accession>
<dbReference type="AlphaFoldDB" id="A0A1M4XKI2"/>
<dbReference type="Proteomes" id="UP000184346">
    <property type="component" value="Unassembled WGS sequence"/>
</dbReference>
<organism evidence="2 3">
    <name type="scientific">Modicisalibacter ilicicola DSM 19980</name>
    <dbReference type="NCBI Taxonomy" id="1121942"/>
    <lineage>
        <taxon>Bacteria</taxon>
        <taxon>Pseudomonadati</taxon>
        <taxon>Pseudomonadota</taxon>
        <taxon>Gammaproteobacteria</taxon>
        <taxon>Oceanospirillales</taxon>
        <taxon>Halomonadaceae</taxon>
        <taxon>Modicisalibacter</taxon>
    </lineage>
</organism>
<dbReference type="EMBL" id="FQUJ01000005">
    <property type="protein sequence ID" value="SHE94009.1"/>
    <property type="molecule type" value="Genomic_DNA"/>
</dbReference>
<feature type="compositionally biased region" description="Basic and acidic residues" evidence="1">
    <location>
        <begin position="1"/>
        <end position="24"/>
    </location>
</feature>
<evidence type="ECO:0000313" key="2">
    <source>
        <dbReference type="EMBL" id="SHE94009.1"/>
    </source>
</evidence>
<sequence length="188" mass="20794">MSRFERWSRRKRGLDAADDTRPEEGTLGMLDEGSEETSEDNSAPSDVSGASPGEPIEEGSLDAELPDPETLEPGSDLAAFLQAGVSPELKRRALRRMFMAQDYNVRDGLDDYDHDFTQMRKLSSETSARLRRWVHELVEDDSEDAALDEADERIISSAGPAESRDEEMKEEAGQEATTDPGRLTDGSV</sequence>
<feature type="region of interest" description="Disordered" evidence="1">
    <location>
        <begin position="1"/>
        <end position="74"/>
    </location>
</feature>
<evidence type="ECO:0000256" key="1">
    <source>
        <dbReference type="SAM" id="MobiDB-lite"/>
    </source>
</evidence>
<dbReference type="InterPro" id="IPR021735">
    <property type="entry name" value="DUF3306"/>
</dbReference>
<proteinExistence type="predicted"/>
<dbReference type="STRING" id="1121942.SAMN02745148_01493"/>
<feature type="compositionally biased region" description="Basic and acidic residues" evidence="1">
    <location>
        <begin position="162"/>
        <end position="172"/>
    </location>
</feature>
<dbReference type="Pfam" id="PF11748">
    <property type="entry name" value="DUF3306"/>
    <property type="match status" value="1"/>
</dbReference>
<feature type="compositionally biased region" description="Acidic residues" evidence="1">
    <location>
        <begin position="55"/>
        <end position="70"/>
    </location>
</feature>